<evidence type="ECO:0008006" key="3">
    <source>
        <dbReference type="Google" id="ProtNLM"/>
    </source>
</evidence>
<dbReference type="SUPFAM" id="SSF48576">
    <property type="entry name" value="Terpenoid synthases"/>
    <property type="match status" value="1"/>
</dbReference>
<protein>
    <recommendedName>
        <fullName evidence="3">Terpene synthase</fullName>
    </recommendedName>
</protein>
<dbReference type="InterPro" id="IPR008949">
    <property type="entry name" value="Isoprenoid_synthase_dom_sf"/>
</dbReference>
<reference evidence="1 2" key="1">
    <citation type="submission" date="2016-12" db="EMBL/GenBank/DDBJ databases">
        <title>The draft genome sequence of Actinophytocola xinjiangensis.</title>
        <authorList>
            <person name="Wang W."/>
            <person name="Yuan L."/>
        </authorList>
    </citation>
    <scope>NUCLEOTIDE SEQUENCE [LARGE SCALE GENOMIC DNA]</scope>
    <source>
        <strain evidence="1 2">CGMCC 4.4663</strain>
    </source>
</reference>
<proteinExistence type="predicted"/>
<comment type="caution">
    <text evidence="1">The sequence shown here is derived from an EMBL/GenBank/DDBJ whole genome shotgun (WGS) entry which is preliminary data.</text>
</comment>
<evidence type="ECO:0000313" key="2">
    <source>
        <dbReference type="Proteomes" id="UP000185696"/>
    </source>
</evidence>
<dbReference type="Proteomes" id="UP000185696">
    <property type="component" value="Unassembled WGS sequence"/>
</dbReference>
<dbReference type="EMBL" id="MSIF01000003">
    <property type="protein sequence ID" value="OLF12100.1"/>
    <property type="molecule type" value="Genomic_DNA"/>
</dbReference>
<dbReference type="AlphaFoldDB" id="A0A7Z1AZL3"/>
<organism evidence="1 2">
    <name type="scientific">Actinophytocola xinjiangensis</name>
    <dbReference type="NCBI Taxonomy" id="485602"/>
    <lineage>
        <taxon>Bacteria</taxon>
        <taxon>Bacillati</taxon>
        <taxon>Actinomycetota</taxon>
        <taxon>Actinomycetes</taxon>
        <taxon>Pseudonocardiales</taxon>
        <taxon>Pseudonocardiaceae</taxon>
    </lineage>
</organism>
<name>A0A7Z1AZL3_9PSEU</name>
<evidence type="ECO:0000313" key="1">
    <source>
        <dbReference type="EMBL" id="OLF12100.1"/>
    </source>
</evidence>
<keyword evidence="2" id="KW-1185">Reference proteome</keyword>
<dbReference type="Gene3D" id="1.10.600.10">
    <property type="entry name" value="Farnesyl Diphosphate Synthase"/>
    <property type="match status" value="1"/>
</dbReference>
<sequence>MSVMSRGLAALGDLERWMAVHHPGYESRTMAAIAFSEAGIAPWATGEQLRLPTLMAMWVIVLDDYLEQEATDLTEIDELVDRCNAVVRTGQADDAHPLLISLSDWQRQAVALPRYPDLAPLWERGVARTLDGYRYNWVAGWARDRGETPPGLAMDVDEYLAHIGSSAIGQVHVPRWLTFGTDTLLDNLEVLVPALEDTHYVCRLANDLGTIERELSQPGHGHNNILMYGVSPEWVRDLLERRLASVRSGLAPLLATGDRDAVAVLRLAQWCVSQYLGSYIDTEFLVHGVA</sequence>
<gene>
    <name evidence="1" type="ORF">BLA60_08760</name>
</gene>
<accession>A0A7Z1AZL3</accession>
<dbReference type="Pfam" id="PF19086">
    <property type="entry name" value="Terpene_syn_C_2"/>
    <property type="match status" value="1"/>
</dbReference>